<keyword evidence="1" id="KW-0687">Ribonucleoprotein</keyword>
<dbReference type="Proteomes" id="UP001166304">
    <property type="component" value="Unassembled WGS sequence"/>
</dbReference>
<reference evidence="1" key="1">
    <citation type="submission" date="2021-06" db="EMBL/GenBank/DDBJ databases">
        <title>New haloarchaea isolates fom saline soil.</title>
        <authorList>
            <person name="Duran-Viseras A."/>
            <person name="Sanchez-Porro C.S."/>
            <person name="Ventosa A."/>
        </authorList>
    </citation>
    <scope>NUCLEOTIDE SEQUENCE</scope>
    <source>
        <strain evidence="1">JCM 18369</strain>
    </source>
</reference>
<evidence type="ECO:0000313" key="2">
    <source>
        <dbReference type="Proteomes" id="UP001166304"/>
    </source>
</evidence>
<evidence type="ECO:0000313" key="1">
    <source>
        <dbReference type="EMBL" id="MBV0902760.1"/>
    </source>
</evidence>
<dbReference type="Gene3D" id="1.10.60.20">
    <property type="entry name" value="Ribosomal protein S17e-like"/>
    <property type="match status" value="1"/>
</dbReference>
<gene>
    <name evidence="1" type="ORF">KTS37_13280</name>
</gene>
<organism evidence="1 2">
    <name type="scientific">Haloarcula salina</name>
    <dbReference type="NCBI Taxonomy" id="1429914"/>
    <lineage>
        <taxon>Archaea</taxon>
        <taxon>Methanobacteriati</taxon>
        <taxon>Methanobacteriota</taxon>
        <taxon>Stenosarchaea group</taxon>
        <taxon>Halobacteria</taxon>
        <taxon>Halobacteriales</taxon>
        <taxon>Haloarculaceae</taxon>
        <taxon>Haloarcula</taxon>
    </lineage>
</organism>
<name>A0AA41G215_9EURY</name>
<accession>A0AA41G215</accession>
<proteinExistence type="predicted"/>
<keyword evidence="1" id="KW-0689">Ribosomal protein</keyword>
<dbReference type="AlphaFoldDB" id="A0AA41G215"/>
<keyword evidence="2" id="KW-1185">Reference proteome</keyword>
<dbReference type="EMBL" id="JAHQXE010000004">
    <property type="protein sequence ID" value="MBV0902760.1"/>
    <property type="molecule type" value="Genomic_DNA"/>
</dbReference>
<dbReference type="GO" id="GO:0003735">
    <property type="term" value="F:structural constituent of ribosome"/>
    <property type="evidence" value="ECO:0007669"/>
    <property type="project" value="InterPro"/>
</dbReference>
<comment type="caution">
    <text evidence="1">The sequence shown here is derived from an EMBL/GenBank/DDBJ whole genome shotgun (WGS) entry which is preliminary data.</text>
</comment>
<dbReference type="InterPro" id="IPR036401">
    <property type="entry name" value="Ribosomal_eS17_sf"/>
</dbReference>
<sequence>MQADPQEIVRTGDRLLAAYPELFTEQYAANERVVERLVGMESFRSRSRLTGYITREKRAQDATG</sequence>
<dbReference type="SUPFAM" id="SSF116820">
    <property type="entry name" value="Rps17e-like"/>
    <property type="match status" value="1"/>
</dbReference>
<dbReference type="GO" id="GO:0006412">
    <property type="term" value="P:translation"/>
    <property type="evidence" value="ECO:0007669"/>
    <property type="project" value="InterPro"/>
</dbReference>
<dbReference type="RefSeq" id="WP_162414337.1">
    <property type="nucleotide sequence ID" value="NZ_JAHQXE010000004.1"/>
</dbReference>
<protein>
    <submittedName>
        <fullName evidence="1">30S ribosomal protein S17</fullName>
    </submittedName>
</protein>
<dbReference type="GO" id="GO:0005840">
    <property type="term" value="C:ribosome"/>
    <property type="evidence" value="ECO:0007669"/>
    <property type="project" value="UniProtKB-KW"/>
</dbReference>